<dbReference type="Proteomes" id="UP000030745">
    <property type="component" value="Unassembled WGS sequence"/>
</dbReference>
<sequence>MFNLPTAATSFRHLIGTACSSPTASMTSEDDVPRTYPRSDLTSLLTKMSPPPQAASPEMKCQYKTGTCTNMRTTKKNGKLLMLCELHRRKQNEIKKRSDRKQSAMRMTRRLEAKIKSSSSASSSSSHDDYSSDESALRRKFKRSALDVTTSMEAYPVKKLSSWDHQHHHHHQQPHHHHSLHHDGALPHLSALTLPRVNVWRTKDGIATGSTNSSSAPTTMQYSNEFTSLLSHSSFFAPEWSPRAPLPSLTPTNNGPVRGHDLAMLEFFLDD</sequence>
<dbReference type="GeneID" id="24122807"/>
<gene>
    <name evidence="2" type="ORF">SPRG_00154</name>
</gene>
<dbReference type="OrthoDB" id="73755at2759"/>
<dbReference type="KEGG" id="spar:SPRG_00154"/>
<dbReference type="EMBL" id="KK583189">
    <property type="protein sequence ID" value="KDO35305.1"/>
    <property type="molecule type" value="Genomic_DNA"/>
</dbReference>
<evidence type="ECO:0000313" key="2">
    <source>
        <dbReference type="EMBL" id="KDO35305.1"/>
    </source>
</evidence>
<feature type="compositionally biased region" description="Basic residues" evidence="1">
    <location>
        <begin position="166"/>
        <end position="180"/>
    </location>
</feature>
<dbReference type="OMA" id="LMLCELH"/>
<evidence type="ECO:0000313" key="3">
    <source>
        <dbReference type="Proteomes" id="UP000030745"/>
    </source>
</evidence>
<dbReference type="RefSeq" id="XP_012193652.1">
    <property type="nucleotide sequence ID" value="XM_012338262.1"/>
</dbReference>
<reference evidence="2 3" key="1">
    <citation type="journal article" date="2013" name="PLoS Genet.">
        <title>Distinctive expansion of potential virulence genes in the genome of the oomycete fish pathogen Saprolegnia parasitica.</title>
        <authorList>
            <person name="Jiang R.H."/>
            <person name="de Bruijn I."/>
            <person name="Haas B.J."/>
            <person name="Belmonte R."/>
            <person name="Lobach L."/>
            <person name="Christie J."/>
            <person name="van den Ackerveken G."/>
            <person name="Bottin A."/>
            <person name="Bulone V."/>
            <person name="Diaz-Moreno S.M."/>
            <person name="Dumas B."/>
            <person name="Fan L."/>
            <person name="Gaulin E."/>
            <person name="Govers F."/>
            <person name="Grenville-Briggs L.J."/>
            <person name="Horner N.R."/>
            <person name="Levin J.Z."/>
            <person name="Mammella M."/>
            <person name="Meijer H.J."/>
            <person name="Morris P."/>
            <person name="Nusbaum C."/>
            <person name="Oome S."/>
            <person name="Phillips A.J."/>
            <person name="van Rooyen D."/>
            <person name="Rzeszutek E."/>
            <person name="Saraiva M."/>
            <person name="Secombes C.J."/>
            <person name="Seidl M.F."/>
            <person name="Snel B."/>
            <person name="Stassen J.H."/>
            <person name="Sykes S."/>
            <person name="Tripathy S."/>
            <person name="van den Berg H."/>
            <person name="Vega-Arreguin J.C."/>
            <person name="Wawra S."/>
            <person name="Young S.K."/>
            <person name="Zeng Q."/>
            <person name="Dieguez-Uribeondo J."/>
            <person name="Russ C."/>
            <person name="Tyler B.M."/>
            <person name="van West P."/>
        </authorList>
    </citation>
    <scope>NUCLEOTIDE SEQUENCE [LARGE SCALE GENOMIC DNA]</scope>
    <source>
        <strain evidence="2 3">CBS 223.65</strain>
    </source>
</reference>
<keyword evidence="3" id="KW-1185">Reference proteome</keyword>
<name>A0A067D1E0_SAPPC</name>
<evidence type="ECO:0000256" key="1">
    <source>
        <dbReference type="SAM" id="MobiDB-lite"/>
    </source>
</evidence>
<organism evidence="2 3">
    <name type="scientific">Saprolegnia parasitica (strain CBS 223.65)</name>
    <dbReference type="NCBI Taxonomy" id="695850"/>
    <lineage>
        <taxon>Eukaryota</taxon>
        <taxon>Sar</taxon>
        <taxon>Stramenopiles</taxon>
        <taxon>Oomycota</taxon>
        <taxon>Saprolegniomycetes</taxon>
        <taxon>Saprolegniales</taxon>
        <taxon>Saprolegniaceae</taxon>
        <taxon>Saprolegnia</taxon>
    </lineage>
</organism>
<protein>
    <submittedName>
        <fullName evidence="2">Uncharacterized protein</fullName>
    </submittedName>
</protein>
<proteinExistence type="predicted"/>
<accession>A0A067D1E0</accession>
<dbReference type="VEuPathDB" id="FungiDB:SPRG_00154"/>
<dbReference type="AlphaFoldDB" id="A0A067D1E0"/>
<feature type="region of interest" description="Disordered" evidence="1">
    <location>
        <begin position="163"/>
        <end position="183"/>
    </location>
</feature>
<feature type="region of interest" description="Disordered" evidence="1">
    <location>
        <begin position="112"/>
        <end position="137"/>
    </location>
</feature>